<dbReference type="GO" id="GO:0016788">
    <property type="term" value="F:hydrolase activity, acting on ester bonds"/>
    <property type="evidence" value="ECO:0007669"/>
    <property type="project" value="InterPro"/>
</dbReference>
<feature type="chain" id="PRO_5040248820" evidence="4">
    <location>
        <begin position="19"/>
        <end position="787"/>
    </location>
</feature>
<dbReference type="GO" id="GO:0016042">
    <property type="term" value="P:lipid catabolic process"/>
    <property type="evidence" value="ECO:0007669"/>
    <property type="project" value="UniProtKB-KW"/>
</dbReference>
<dbReference type="InterPro" id="IPR051058">
    <property type="entry name" value="GDSL_Est/Lipase"/>
</dbReference>
<dbReference type="Proteomes" id="UP000235145">
    <property type="component" value="Unassembled WGS sequence"/>
</dbReference>
<dbReference type="AlphaFoldDB" id="A0A9R1UIY2"/>
<dbReference type="Gene3D" id="3.40.50.1110">
    <property type="entry name" value="SGNH hydrolase"/>
    <property type="match status" value="2"/>
</dbReference>
<dbReference type="SUPFAM" id="SSF52266">
    <property type="entry name" value="SGNH hydrolase"/>
    <property type="match status" value="2"/>
</dbReference>
<dbReference type="PANTHER" id="PTHR45648:SF176">
    <property type="entry name" value="SGNH HYDROLASE-TYPE ESTERASE DOMAIN-CONTAINING PROTEIN-RELATED"/>
    <property type="match status" value="1"/>
</dbReference>
<organism evidence="5 6">
    <name type="scientific">Lactuca sativa</name>
    <name type="common">Garden lettuce</name>
    <dbReference type="NCBI Taxonomy" id="4236"/>
    <lineage>
        <taxon>Eukaryota</taxon>
        <taxon>Viridiplantae</taxon>
        <taxon>Streptophyta</taxon>
        <taxon>Embryophyta</taxon>
        <taxon>Tracheophyta</taxon>
        <taxon>Spermatophyta</taxon>
        <taxon>Magnoliopsida</taxon>
        <taxon>eudicotyledons</taxon>
        <taxon>Gunneridae</taxon>
        <taxon>Pentapetalae</taxon>
        <taxon>asterids</taxon>
        <taxon>campanulids</taxon>
        <taxon>Asterales</taxon>
        <taxon>Asteraceae</taxon>
        <taxon>Cichorioideae</taxon>
        <taxon>Cichorieae</taxon>
        <taxon>Lactucinae</taxon>
        <taxon>Lactuca</taxon>
    </lineage>
</organism>
<evidence type="ECO:0000256" key="1">
    <source>
        <dbReference type="ARBA" id="ARBA00008668"/>
    </source>
</evidence>
<dbReference type="InterPro" id="IPR001087">
    <property type="entry name" value="GDSL"/>
</dbReference>
<keyword evidence="2" id="KW-0378">Hydrolase</keyword>
<comment type="similarity">
    <text evidence="1">Belongs to the 'GDSL' lipolytic enzyme family.</text>
</comment>
<feature type="signal peptide" evidence="4">
    <location>
        <begin position="1"/>
        <end position="18"/>
    </location>
</feature>
<proteinExistence type="inferred from homology"/>
<dbReference type="EMBL" id="NBSK02000009">
    <property type="protein sequence ID" value="KAJ0188330.1"/>
    <property type="molecule type" value="Genomic_DNA"/>
</dbReference>
<dbReference type="InterPro" id="IPR036514">
    <property type="entry name" value="SGNH_hydro_sf"/>
</dbReference>
<gene>
    <name evidence="5" type="ORF">LSAT_V11C900473190</name>
</gene>
<accession>A0A9R1UIY2</accession>
<evidence type="ECO:0000313" key="6">
    <source>
        <dbReference type="Proteomes" id="UP000235145"/>
    </source>
</evidence>
<keyword evidence="4" id="KW-0732">Signal</keyword>
<dbReference type="PANTHER" id="PTHR45648">
    <property type="entry name" value="GDSL LIPASE/ACYLHYDROLASE FAMILY PROTEIN (AFU_ORTHOLOGUE AFUA_4G14700)"/>
    <property type="match status" value="1"/>
</dbReference>
<dbReference type="Pfam" id="PF00657">
    <property type="entry name" value="Lipase_GDSL"/>
    <property type="match status" value="2"/>
</dbReference>
<dbReference type="CDD" id="cd01837">
    <property type="entry name" value="SGNH_plant_lipase_like"/>
    <property type="match status" value="2"/>
</dbReference>
<comment type="caution">
    <text evidence="5">The sequence shown here is derived from an EMBL/GenBank/DDBJ whole genome shotgun (WGS) entry which is preliminary data.</text>
</comment>
<evidence type="ECO:0000256" key="4">
    <source>
        <dbReference type="SAM" id="SignalP"/>
    </source>
</evidence>
<name>A0A9R1UIY2_LACSA</name>
<dbReference type="FunFam" id="3.40.50.1110:FF:000003">
    <property type="entry name" value="GDSL esterase/lipase APG"/>
    <property type="match status" value="2"/>
</dbReference>
<reference evidence="5 6" key="1">
    <citation type="journal article" date="2017" name="Nat. Commun.">
        <title>Genome assembly with in vitro proximity ligation data and whole-genome triplication in lettuce.</title>
        <authorList>
            <person name="Reyes-Chin-Wo S."/>
            <person name="Wang Z."/>
            <person name="Yang X."/>
            <person name="Kozik A."/>
            <person name="Arikit S."/>
            <person name="Song C."/>
            <person name="Xia L."/>
            <person name="Froenicke L."/>
            <person name="Lavelle D.O."/>
            <person name="Truco M.J."/>
            <person name="Xia R."/>
            <person name="Zhu S."/>
            <person name="Xu C."/>
            <person name="Xu H."/>
            <person name="Xu X."/>
            <person name="Cox K."/>
            <person name="Korf I."/>
            <person name="Meyers B.C."/>
            <person name="Michelmore R.W."/>
        </authorList>
    </citation>
    <scope>NUCLEOTIDE SEQUENCE [LARGE SCALE GENOMIC DNA]</scope>
    <source>
        <strain evidence="6">cv. Salinas</strain>
        <tissue evidence="5">Seedlings</tissue>
    </source>
</reference>
<evidence type="ECO:0000313" key="5">
    <source>
        <dbReference type="EMBL" id="KAJ0188330.1"/>
    </source>
</evidence>
<evidence type="ECO:0000256" key="3">
    <source>
        <dbReference type="ARBA" id="ARBA00022963"/>
    </source>
</evidence>
<keyword evidence="3" id="KW-0442">Lipid degradation</keyword>
<keyword evidence="3" id="KW-0443">Lipid metabolism</keyword>
<dbReference type="InterPro" id="IPR035669">
    <property type="entry name" value="SGNH_plant_lipase-like"/>
</dbReference>
<keyword evidence="6" id="KW-1185">Reference proteome</keyword>
<evidence type="ECO:0000256" key="2">
    <source>
        <dbReference type="ARBA" id="ARBA00022801"/>
    </source>
</evidence>
<sequence>MFLWLTLGLCFAVGASTAEPNKTHVVANVTHVEPNGTHVAASRTHATPIDPNASPKGNQVRPFFVFGDSLVDNGNNNFLITTAKANKPPYGIDSLTHQPTGRFSNGLNIPDVISEYIGSEPTLPYLSPELKGEKLLVGANFASAGVGILNDTGFQFVNILRMPLQLEYFKEYQQRLSNKIGEKRAKELVNQALVLISLGGNDFVNNYFLYPFSVRSQEASLSDYVRYLISEYRKILVKLYELGARRVIVMGSGPLGCAPAERAQHSVTGDCATDLQAASALFEPQLTEMINHLNTEYHGNVFIAANTQLMHHDMISDPQAYGFVTSKTACCGIGPFNGLFTCSPLANLCPNRDEYVFWDAYHPTERASRLIVQQIMNGTHNYMKPMNLSLSKSCQDGFRVCKDHIAFEIRPNELVEMNEASLLSLPVDFITRIESKSNTNQQTENSHRAFFVFGDSLVDNGNNNFLATTARADSPPYGIDYPTHRPTGRFSNGLNIPDIIGQHIGVDPLLPYLSPELKDEKLLNGANFASAGIGILNDTGVQFINIIRMPSQLSDFETYQKRVSDLVGVEKTKKLVNEALVLITCGGNDFVNNYFLIPNSIRSIQYKLPDYVPFLISEYEKILMRLYELGARKVLVTGTGPLGCAPAILALHSKQGECANELQQAANLFNPQLVDMVTALNKKLGGDIFVTANTNYMHLNFINDPKAFGFETSKDACCGQGPYNGLGLCTPLSSLCENRDAYVFWDGYHPSERANRIIVDEIFNGIKYVEPMNLSTFMALDSKRLSP</sequence>
<protein>
    <submittedName>
        <fullName evidence="5">Uncharacterized protein</fullName>
    </submittedName>
</protein>